<protein>
    <submittedName>
        <fullName evidence="1">Uncharacterized protein</fullName>
    </submittedName>
</protein>
<dbReference type="HOGENOM" id="CLU_1692219_0_0_9"/>
<keyword evidence="2" id="KW-1185">Reference proteome</keyword>
<dbReference type="STRING" id="515620.EUBELI_00542"/>
<dbReference type="AlphaFoldDB" id="C4Z471"/>
<dbReference type="Proteomes" id="UP000001476">
    <property type="component" value="Chromosome"/>
</dbReference>
<organism evidence="1 2">
    <name type="scientific">Lachnospira eligens (strain ATCC 27750 / DSM 3376 / VPI C15-48 / C15-B4)</name>
    <name type="common">Eubacterium eligens</name>
    <dbReference type="NCBI Taxonomy" id="515620"/>
    <lineage>
        <taxon>Bacteria</taxon>
        <taxon>Bacillati</taxon>
        <taxon>Bacillota</taxon>
        <taxon>Clostridia</taxon>
        <taxon>Lachnospirales</taxon>
        <taxon>Lachnospiraceae</taxon>
        <taxon>Lachnospira</taxon>
    </lineage>
</organism>
<gene>
    <name evidence="1" type="ordered locus">EUBELI_00542</name>
</gene>
<reference evidence="1 2" key="1">
    <citation type="journal article" date="2009" name="Proc. Natl. Acad. Sci. U.S.A.">
        <title>Characterizing a model human gut microbiota composed of members of its two dominant bacterial phyla.</title>
        <authorList>
            <person name="Mahowald M.A."/>
            <person name="Rey F.E."/>
            <person name="Seedorf H."/>
            <person name="Turnbaugh P.J."/>
            <person name="Fulton R.S."/>
            <person name="Wollam A."/>
            <person name="Shah N."/>
            <person name="Wang C."/>
            <person name="Magrini V."/>
            <person name="Wilson R.K."/>
            <person name="Cantarel B.L."/>
            <person name="Coutinho P.M."/>
            <person name="Henrissat B."/>
            <person name="Crock L.W."/>
            <person name="Russell A."/>
            <person name="Verberkmoes N.C."/>
            <person name="Hettich R.L."/>
            <person name="Gordon J.I."/>
        </authorList>
    </citation>
    <scope>NUCLEOTIDE SEQUENCE [LARGE SCALE GENOMIC DNA]</scope>
    <source>
        <strain evidence="2">ATCC 27750 / DSM 3376 / VPI C15-48 / C15-B4</strain>
    </source>
</reference>
<dbReference type="KEGG" id="eel:EUBELI_00542"/>
<evidence type="ECO:0000313" key="1">
    <source>
        <dbReference type="EMBL" id="ACR71555.1"/>
    </source>
</evidence>
<sequence length="179" mass="21648">MICFNRNKKRGKIMDYIYDYISEERKKEIADMNIVDTYNRTGYLDIPGDKVVKSKDEYFLFWHNLEDTLCLRQQIEETGSSSIGKKRYMLIYGDKYMNIDIPDENWMEKDEYPNNDPTFNINTEKMKQYNTIDLSFLKNCDYKTDICKMLSEYIHGDAIWFKIMKNRIFIDDEMIVEEF</sequence>
<name>C4Z471_LACE2</name>
<proteinExistence type="predicted"/>
<evidence type="ECO:0000313" key="2">
    <source>
        <dbReference type="Proteomes" id="UP000001476"/>
    </source>
</evidence>
<dbReference type="EMBL" id="CP001104">
    <property type="protein sequence ID" value="ACR71555.1"/>
    <property type="molecule type" value="Genomic_DNA"/>
</dbReference>
<accession>C4Z471</accession>